<dbReference type="GO" id="GO:0005655">
    <property type="term" value="C:nucleolar ribonuclease P complex"/>
    <property type="evidence" value="ECO:0007669"/>
    <property type="project" value="InterPro"/>
</dbReference>
<accession>A0A4Y7M1N3</accession>
<feature type="region of interest" description="Disordered" evidence="4">
    <location>
        <begin position="72"/>
        <end position="99"/>
    </location>
</feature>
<dbReference type="GO" id="GO:0000172">
    <property type="term" value="C:ribonuclease MRP complex"/>
    <property type="evidence" value="ECO:0007669"/>
    <property type="project" value="InterPro"/>
</dbReference>
<feature type="domain" description="Pop1 N-terminal" evidence="5">
    <location>
        <begin position="103"/>
        <end position="169"/>
    </location>
</feature>
<evidence type="ECO:0000259" key="5">
    <source>
        <dbReference type="Pfam" id="PF06978"/>
    </source>
</evidence>
<proteinExistence type="evidence at transcript level"/>
<sequence length="750" mass="86577">MTDEKYKMPGNVPADISVARFASVRAQEIVALTKMIENPQTTKLIFQKLPCHMRRRAMSHNPNRMPRVLREAHKAQMAKSGPASQPKRPRRKYRRRPSRLLEEYKKRSSKISWLETHIWHAKRFHMTAKWGYRLPQKSCARSHRFYYRSVAEHCLLVDISYLCCIEVQGPQDEIIRCLASLCDPKTGPTFGASAFLSGTREGRVTVFKRNSFSCGPIGMVTFLWRHGETHDMRTLWIWSHPAFSEQLLVELSSSCGSDSSQSIQQSGINITVNKEKLNRFRMRGPLSHSVVSALLDKDIRSVFVASQSPGYVTGVDVRDPRMILPQSRVKDHVSVTANCETVIPSGSRLWDACIREEIARLRTSFPDHVVNKRRCQLLVPGTALPIQPEETPIPLLLVNASHESADFVPGCDIILPAGWATAFWLALVYSGGHAGGLEDVESMNFEYRICRDLCLEIDSDAGKAAAAEQKVKLMEKYFRRPPKTRTNFTKLATPFPFSIDWNRLLADWDHQVEEGFNVLRDKKLLSKLLLNKQTLLSEFCFSQTHLVAVTIRVKHEEERMSKLRRQKYRFFQCYVIGFVTHGDFGLMRFISLSCLMSEDSSSDPLYLFSNSFSYLKSKFWTCLFHHRFFVFPDHTESNKLYQEFETSLEQNKEMDNLTLTKQFLIIFKLLFTRIVLNFSTLCRLLMISAEINRSGTGGYIYMRKRDTVFCSVSVEIANSNYLQVRAMYVIWYRWKTSLSQVDFYSFELDF</sequence>
<evidence type="ECO:0000256" key="3">
    <source>
        <dbReference type="ARBA" id="ARBA00023242"/>
    </source>
</evidence>
<dbReference type="InterPro" id="IPR009723">
    <property type="entry name" value="Pop1_N"/>
</dbReference>
<dbReference type="PANTHER" id="PTHR22731:SF3">
    <property type="entry name" value="RIBONUCLEASES P_MRP PROTEIN SUBUNIT POP1"/>
    <property type="match status" value="1"/>
</dbReference>
<evidence type="ECO:0000259" key="6">
    <source>
        <dbReference type="Pfam" id="PF08170"/>
    </source>
</evidence>
<evidence type="ECO:0000256" key="4">
    <source>
        <dbReference type="SAM" id="MobiDB-lite"/>
    </source>
</evidence>
<name>A0A4Y7M1N3_9CRUS</name>
<evidence type="ECO:0000256" key="2">
    <source>
        <dbReference type="ARBA" id="ARBA00022694"/>
    </source>
</evidence>
<dbReference type="AlphaFoldDB" id="A0A4Y7M1N3"/>
<evidence type="ECO:0000313" key="7">
    <source>
        <dbReference type="EMBL" id="SVE73609.1"/>
    </source>
</evidence>
<feature type="domain" description="POPLD" evidence="6">
    <location>
        <begin position="410"/>
        <end position="501"/>
    </location>
</feature>
<keyword evidence="2" id="KW-0819">tRNA processing</keyword>
<keyword evidence="3" id="KW-0539">Nucleus</keyword>
<protein>
    <submittedName>
        <fullName evidence="7">EOG090X07PD</fullName>
    </submittedName>
</protein>
<dbReference type="InterPro" id="IPR039182">
    <property type="entry name" value="Pop1"/>
</dbReference>
<feature type="compositionally biased region" description="Basic residues" evidence="4">
    <location>
        <begin position="87"/>
        <end position="98"/>
    </location>
</feature>
<dbReference type="EMBL" id="LR003990">
    <property type="protein sequence ID" value="SVE73609.1"/>
    <property type="molecule type" value="mRNA"/>
</dbReference>
<organism evidence="7">
    <name type="scientific">Daphnia atkinsoni</name>
    <dbReference type="NCBI Taxonomy" id="342845"/>
    <lineage>
        <taxon>Eukaryota</taxon>
        <taxon>Metazoa</taxon>
        <taxon>Ecdysozoa</taxon>
        <taxon>Arthropoda</taxon>
        <taxon>Crustacea</taxon>
        <taxon>Branchiopoda</taxon>
        <taxon>Diplostraca</taxon>
        <taxon>Cladocera</taxon>
        <taxon>Anomopoda</taxon>
        <taxon>Daphniidae</taxon>
        <taxon>Daphnia</taxon>
        <taxon>Daphnia atkinsoni group</taxon>
    </lineage>
</organism>
<comment type="subcellular location">
    <subcellularLocation>
        <location evidence="1">Nucleus</location>
    </subcellularLocation>
</comment>
<reference evidence="7" key="1">
    <citation type="submission" date="2018-08" db="EMBL/GenBank/DDBJ databases">
        <authorList>
            <person name="Cornetti L."/>
        </authorList>
    </citation>
    <scope>NUCLEOTIDE SEQUENCE</scope>
    <source>
        <strain evidence="7">IL-KID-3b-11</strain>
    </source>
</reference>
<dbReference type="GO" id="GO:0001682">
    <property type="term" value="P:tRNA 5'-leader removal"/>
    <property type="evidence" value="ECO:0007669"/>
    <property type="project" value="InterPro"/>
</dbReference>
<dbReference type="Pfam" id="PF06978">
    <property type="entry name" value="POP1_N"/>
    <property type="match status" value="2"/>
</dbReference>
<gene>
    <name evidence="7" type="primary">EOG090X07PD</name>
</gene>
<dbReference type="Pfam" id="PF08170">
    <property type="entry name" value="POPLD"/>
    <property type="match status" value="1"/>
</dbReference>
<dbReference type="InterPro" id="IPR012590">
    <property type="entry name" value="POPLD_dom"/>
</dbReference>
<dbReference type="PANTHER" id="PTHR22731">
    <property type="entry name" value="RIBONUCLEASES P/MRP PROTEIN SUBUNIT POP1"/>
    <property type="match status" value="1"/>
</dbReference>
<dbReference type="SUPFAM" id="SSF103025">
    <property type="entry name" value="Folate-binding domain"/>
    <property type="match status" value="1"/>
</dbReference>
<feature type="domain" description="Pop1 N-terminal" evidence="5">
    <location>
        <begin position="21"/>
        <end position="95"/>
    </location>
</feature>
<evidence type="ECO:0000256" key="1">
    <source>
        <dbReference type="ARBA" id="ARBA00004123"/>
    </source>
</evidence>